<organism evidence="1 2">
    <name type="scientific">Clonostachys rhizophaga</name>
    <dbReference type="NCBI Taxonomy" id="160324"/>
    <lineage>
        <taxon>Eukaryota</taxon>
        <taxon>Fungi</taxon>
        <taxon>Dikarya</taxon>
        <taxon>Ascomycota</taxon>
        <taxon>Pezizomycotina</taxon>
        <taxon>Sordariomycetes</taxon>
        <taxon>Hypocreomycetidae</taxon>
        <taxon>Hypocreales</taxon>
        <taxon>Bionectriaceae</taxon>
        <taxon>Clonostachys</taxon>
    </lineage>
</organism>
<dbReference type="EMBL" id="CABFNQ020000726">
    <property type="protein sequence ID" value="CAH0027052.1"/>
    <property type="molecule type" value="Genomic_DNA"/>
</dbReference>
<dbReference type="Proteomes" id="UP000696573">
    <property type="component" value="Unassembled WGS sequence"/>
</dbReference>
<sequence>MGHPIFQHFPEDIMTQDAGLAVEQAVLYHNMCVDSLSTGLPLIKALLEPYCHTLKELSVRPKDPTIQVVSTNEIVDVNHAVLYIRLYSNEEFVMDLTGAQYGWAEKLYTWTDYERYRGEVCYVFDLGASREFTTSLMEGHAINSAPRSGCDIRRIISQEVAQDITNYLKDCAKSVDQFMGLENIEQQRDLTMRAKETITKSIEDLVIRSGVGRMCLLFEDGISTPVVVRSEELARKLISVWFTQEEVQACQGQFEALQLEMQHRLHEEEV</sequence>
<reference evidence="1" key="1">
    <citation type="submission" date="2021-10" db="EMBL/GenBank/DDBJ databases">
        <authorList>
            <person name="Piombo E."/>
        </authorList>
    </citation>
    <scope>NUCLEOTIDE SEQUENCE</scope>
</reference>
<comment type="caution">
    <text evidence="1">The sequence shown here is derived from an EMBL/GenBank/DDBJ whole genome shotgun (WGS) entry which is preliminary data.</text>
</comment>
<evidence type="ECO:0000313" key="1">
    <source>
        <dbReference type="EMBL" id="CAH0027052.1"/>
    </source>
</evidence>
<name>A0A9N9VP84_9HYPO</name>
<evidence type="ECO:0000313" key="2">
    <source>
        <dbReference type="Proteomes" id="UP000696573"/>
    </source>
</evidence>
<dbReference type="AlphaFoldDB" id="A0A9N9VP84"/>
<proteinExistence type="predicted"/>
<gene>
    <name evidence="1" type="ORF">CRHIZ90672A_00003574</name>
</gene>
<dbReference type="OrthoDB" id="432970at2759"/>
<protein>
    <submittedName>
        <fullName evidence="1">Uncharacterized protein</fullName>
    </submittedName>
</protein>
<accession>A0A9N9VP84</accession>
<keyword evidence="2" id="KW-1185">Reference proteome</keyword>